<comment type="subcellular location">
    <subcellularLocation>
        <location evidence="1">Cell membrane</location>
        <topology evidence="1">Multi-pass membrane protein</topology>
    </subcellularLocation>
</comment>
<evidence type="ECO:0000256" key="3">
    <source>
        <dbReference type="ARBA" id="ARBA00022692"/>
    </source>
</evidence>
<protein>
    <submittedName>
        <fullName evidence="9">RDD family protein</fullName>
    </submittedName>
</protein>
<feature type="transmembrane region" description="Helical" evidence="6">
    <location>
        <begin position="134"/>
        <end position="155"/>
    </location>
</feature>
<evidence type="ECO:0000256" key="1">
    <source>
        <dbReference type="ARBA" id="ARBA00004651"/>
    </source>
</evidence>
<feature type="domain" description="RDD" evidence="7">
    <location>
        <begin position="80"/>
        <end position="226"/>
    </location>
</feature>
<comment type="caution">
    <text evidence="9">The sequence shown here is derived from an EMBL/GenBank/DDBJ whole genome shotgun (WGS) entry which is preliminary data.</text>
</comment>
<accession>A0ABW8K6J3</accession>
<dbReference type="RefSeq" id="WP_379985026.1">
    <property type="nucleotide sequence ID" value="NZ_JADIKD010000009.1"/>
</dbReference>
<reference evidence="9 10" key="1">
    <citation type="submission" date="2020-10" db="EMBL/GenBank/DDBJ databases">
        <title>Phylogeny of dyella-like bacteria.</title>
        <authorList>
            <person name="Fu J."/>
        </authorList>
    </citation>
    <scope>NUCLEOTIDE SEQUENCE [LARGE SCALE GENOMIC DNA]</scope>
    <source>
        <strain evidence="9 10">BB4</strain>
    </source>
</reference>
<evidence type="ECO:0000256" key="6">
    <source>
        <dbReference type="SAM" id="Phobius"/>
    </source>
</evidence>
<keyword evidence="2" id="KW-1003">Cell membrane</keyword>
<dbReference type="Pfam" id="PF06271">
    <property type="entry name" value="RDD"/>
    <property type="match status" value="1"/>
</dbReference>
<sequence>MEVWIGRDGERHGPYKEADIRQWLRSGQVSIDDLGWYEGLADWQPLSVLFPDEKPASAPPMAPPLPQRAATTAPEATADYAGFWQRFGAWVIDLIVLIVPSTIAFYAFGGLDAYKHFLEQVQGGADMATAMREYILGAQSSSVATVIIGFIYYALFEGSKWQATPGKLALRLRVTDIHGQRLTLGRAAARNAVRLTNIITGLIPFVCYLAVTWTQRKQGLHDLVAGTLVLNGRASEQAAAPPSRGRDDGAFNA</sequence>
<keyword evidence="4 6" id="KW-1133">Transmembrane helix</keyword>
<evidence type="ECO:0000256" key="5">
    <source>
        <dbReference type="ARBA" id="ARBA00023136"/>
    </source>
</evidence>
<keyword evidence="5 6" id="KW-0472">Membrane</keyword>
<evidence type="ECO:0000256" key="4">
    <source>
        <dbReference type="ARBA" id="ARBA00022989"/>
    </source>
</evidence>
<dbReference type="Proteomes" id="UP001620408">
    <property type="component" value="Unassembled WGS sequence"/>
</dbReference>
<name>A0ABW8K6J3_9GAMM</name>
<evidence type="ECO:0000256" key="2">
    <source>
        <dbReference type="ARBA" id="ARBA00022475"/>
    </source>
</evidence>
<proteinExistence type="predicted"/>
<dbReference type="InterPro" id="IPR010432">
    <property type="entry name" value="RDD"/>
</dbReference>
<evidence type="ECO:0000259" key="8">
    <source>
        <dbReference type="Pfam" id="PF14237"/>
    </source>
</evidence>
<evidence type="ECO:0000313" key="9">
    <source>
        <dbReference type="EMBL" id="MFK2917528.1"/>
    </source>
</evidence>
<feature type="transmembrane region" description="Helical" evidence="6">
    <location>
        <begin position="87"/>
        <end position="114"/>
    </location>
</feature>
<keyword evidence="10" id="KW-1185">Reference proteome</keyword>
<organism evidence="9 10">
    <name type="scientific">Dyella koreensis</name>
    <dbReference type="NCBI Taxonomy" id="311235"/>
    <lineage>
        <taxon>Bacteria</taxon>
        <taxon>Pseudomonadati</taxon>
        <taxon>Pseudomonadota</taxon>
        <taxon>Gammaproteobacteria</taxon>
        <taxon>Lysobacterales</taxon>
        <taxon>Rhodanobacteraceae</taxon>
        <taxon>Dyella</taxon>
    </lineage>
</organism>
<keyword evidence="3 6" id="KW-0812">Transmembrane</keyword>
<dbReference type="InterPro" id="IPR025640">
    <property type="entry name" value="GYF_2"/>
</dbReference>
<dbReference type="InterPro" id="IPR051791">
    <property type="entry name" value="Pra-immunoreactive"/>
</dbReference>
<dbReference type="Pfam" id="PF14237">
    <property type="entry name" value="GYF_2"/>
    <property type="match status" value="1"/>
</dbReference>
<feature type="domain" description="GYF" evidence="8">
    <location>
        <begin position="5"/>
        <end position="47"/>
    </location>
</feature>
<dbReference type="PANTHER" id="PTHR36115:SF9">
    <property type="entry name" value="LMO1584 PROTEIN"/>
    <property type="match status" value="1"/>
</dbReference>
<evidence type="ECO:0000259" key="7">
    <source>
        <dbReference type="Pfam" id="PF06271"/>
    </source>
</evidence>
<gene>
    <name evidence="9" type="ORF">ISS97_09645</name>
</gene>
<dbReference type="EMBL" id="JADIKD010000009">
    <property type="protein sequence ID" value="MFK2917528.1"/>
    <property type="molecule type" value="Genomic_DNA"/>
</dbReference>
<feature type="transmembrane region" description="Helical" evidence="6">
    <location>
        <begin position="192"/>
        <end position="211"/>
    </location>
</feature>
<evidence type="ECO:0000313" key="10">
    <source>
        <dbReference type="Proteomes" id="UP001620408"/>
    </source>
</evidence>
<dbReference type="PANTHER" id="PTHR36115">
    <property type="entry name" value="PROLINE-RICH ANTIGEN HOMOLOG-RELATED"/>
    <property type="match status" value="1"/>
</dbReference>